<keyword evidence="1" id="KW-0812">Transmembrane</keyword>
<dbReference type="EMBL" id="RXNT01000001">
    <property type="protein sequence ID" value="RTR36328.1"/>
    <property type="molecule type" value="Genomic_DNA"/>
</dbReference>
<evidence type="ECO:0000313" key="2">
    <source>
        <dbReference type="EMBL" id="RTR36328.1"/>
    </source>
</evidence>
<name>A0A3S0KRT0_9BACI</name>
<evidence type="ECO:0000256" key="1">
    <source>
        <dbReference type="SAM" id="Phobius"/>
    </source>
</evidence>
<organism evidence="2 3">
    <name type="scientific">Bacillus yapensis</name>
    <dbReference type="NCBI Taxonomy" id="2492960"/>
    <lineage>
        <taxon>Bacteria</taxon>
        <taxon>Bacillati</taxon>
        <taxon>Bacillota</taxon>
        <taxon>Bacilli</taxon>
        <taxon>Bacillales</taxon>
        <taxon>Bacillaceae</taxon>
        <taxon>Bacillus</taxon>
    </lineage>
</organism>
<dbReference type="AlphaFoldDB" id="A0A3S0KRT0"/>
<proteinExistence type="predicted"/>
<evidence type="ECO:0000313" key="3">
    <source>
        <dbReference type="Proteomes" id="UP000271374"/>
    </source>
</evidence>
<dbReference type="RefSeq" id="WP_126405569.1">
    <property type="nucleotide sequence ID" value="NZ_RXNT01000001.1"/>
</dbReference>
<comment type="caution">
    <text evidence="2">The sequence shown here is derived from an EMBL/GenBank/DDBJ whole genome shotgun (WGS) entry which is preliminary data.</text>
</comment>
<protein>
    <submittedName>
        <fullName evidence="2">Uncharacterized protein</fullName>
    </submittedName>
</protein>
<accession>A0A3S0KRT0</accession>
<keyword evidence="1" id="KW-1133">Transmembrane helix</keyword>
<keyword evidence="3" id="KW-1185">Reference proteome</keyword>
<feature type="transmembrane region" description="Helical" evidence="1">
    <location>
        <begin position="26"/>
        <end position="47"/>
    </location>
</feature>
<sequence length="68" mass="7437">MLMKKAWNKMNSVYARYVNNEKGAQALEWVALGLVVLAIMGVIAAGLDGDTSLGKTIIRKLKEMIEGL</sequence>
<keyword evidence="1" id="KW-0472">Membrane</keyword>
<dbReference type="Proteomes" id="UP000271374">
    <property type="component" value="Unassembled WGS sequence"/>
</dbReference>
<dbReference type="OrthoDB" id="2472536at2"/>
<gene>
    <name evidence="2" type="ORF">EKG37_01870</name>
</gene>
<reference evidence="2 3" key="1">
    <citation type="submission" date="2018-12" db="EMBL/GenBank/DDBJ databases">
        <title>Bacillus yapensis draft genome sequence.</title>
        <authorList>
            <person name="Yu L."/>
            <person name="Xu X."/>
            <person name="Tang X."/>
        </authorList>
    </citation>
    <scope>NUCLEOTIDE SEQUENCE [LARGE SCALE GENOMIC DNA]</scope>
    <source>
        <strain evidence="2 3">XXST-01</strain>
    </source>
</reference>